<comment type="similarity">
    <text evidence="1">Belongs to the short-chain dehydrogenases/reductases (SDR) family.</text>
</comment>
<evidence type="ECO:0000256" key="1">
    <source>
        <dbReference type="ARBA" id="ARBA00006484"/>
    </source>
</evidence>
<evidence type="ECO:0000256" key="2">
    <source>
        <dbReference type="ARBA" id="ARBA00022857"/>
    </source>
</evidence>
<evidence type="ECO:0000313" key="6">
    <source>
        <dbReference type="Proteomes" id="UP000008827"/>
    </source>
</evidence>
<accession>A0A0R0GRZ3</accession>
<evidence type="ECO:0000313" key="4">
    <source>
        <dbReference type="EMBL" id="KRH17659.1"/>
    </source>
</evidence>
<dbReference type="SUPFAM" id="SSF51735">
    <property type="entry name" value="NAD(P)-binding Rossmann-fold domains"/>
    <property type="match status" value="1"/>
</dbReference>
<dbReference type="PANTHER" id="PTHR43490:SF91">
    <property type="entry name" value="NAD(P)-BINDING ROSSMANN-FOLD PROTEIN"/>
    <property type="match status" value="1"/>
</dbReference>
<evidence type="ECO:0000313" key="5">
    <source>
        <dbReference type="EnsemblPlants" id="KRH17659"/>
    </source>
</evidence>
<dbReference type="PANTHER" id="PTHR43490">
    <property type="entry name" value="(+)-NEOMENTHOL DEHYDROGENASE"/>
    <property type="match status" value="1"/>
</dbReference>
<sequence length="98" mass="11354">MRWEKLQKGIGLEIVKQLASAGIKMVLTTRNEERGLQARETLKASGLSHLVLFHQVDVADSTSVVASLVDFIKSKFWKLDIHNFDSPFLVFFFFFFWF</sequence>
<dbReference type="InterPro" id="IPR002347">
    <property type="entry name" value="SDR_fam"/>
</dbReference>
<keyword evidence="3" id="KW-0560">Oxidoreductase</keyword>
<dbReference type="Proteomes" id="UP000008827">
    <property type="component" value="Chromosome 13"/>
</dbReference>
<dbReference type="EMBL" id="CM000846">
    <property type="protein sequence ID" value="KRH17659.1"/>
    <property type="molecule type" value="Genomic_DNA"/>
</dbReference>
<evidence type="ECO:0000256" key="3">
    <source>
        <dbReference type="ARBA" id="ARBA00023002"/>
    </source>
</evidence>
<organism evidence="4">
    <name type="scientific">Glycine max</name>
    <name type="common">Soybean</name>
    <name type="synonym">Glycine hispida</name>
    <dbReference type="NCBI Taxonomy" id="3847"/>
    <lineage>
        <taxon>Eukaryota</taxon>
        <taxon>Viridiplantae</taxon>
        <taxon>Streptophyta</taxon>
        <taxon>Embryophyta</taxon>
        <taxon>Tracheophyta</taxon>
        <taxon>Spermatophyta</taxon>
        <taxon>Magnoliopsida</taxon>
        <taxon>eudicotyledons</taxon>
        <taxon>Gunneridae</taxon>
        <taxon>Pentapetalae</taxon>
        <taxon>rosids</taxon>
        <taxon>fabids</taxon>
        <taxon>Fabales</taxon>
        <taxon>Fabaceae</taxon>
        <taxon>Papilionoideae</taxon>
        <taxon>50 kb inversion clade</taxon>
        <taxon>NPAAA clade</taxon>
        <taxon>indigoferoid/millettioid clade</taxon>
        <taxon>Phaseoleae</taxon>
        <taxon>Glycine</taxon>
        <taxon>Glycine subgen. Soja</taxon>
    </lineage>
</organism>
<dbReference type="EnsemblPlants" id="KRH17659">
    <property type="protein sequence ID" value="KRH17659"/>
    <property type="gene ID" value="GLYMA_13G006000"/>
</dbReference>
<dbReference type="Pfam" id="PF00106">
    <property type="entry name" value="adh_short"/>
    <property type="match status" value="1"/>
</dbReference>
<dbReference type="Gramene" id="KRH17659">
    <property type="protein sequence ID" value="KRH17659"/>
    <property type="gene ID" value="GLYMA_13G006000"/>
</dbReference>
<dbReference type="SMR" id="A0A0R0GRZ3"/>
<dbReference type="STRING" id="3847.A0A0R0GRZ3"/>
<dbReference type="InParanoid" id="A0A0R0GRZ3"/>
<proteinExistence type="inferred from homology"/>
<reference evidence="5" key="2">
    <citation type="submission" date="2018-02" db="UniProtKB">
        <authorList>
            <consortium name="EnsemblPlants"/>
        </authorList>
    </citation>
    <scope>IDENTIFICATION</scope>
    <source>
        <strain evidence="5">Williams 82</strain>
    </source>
</reference>
<keyword evidence="2" id="KW-0521">NADP</keyword>
<reference evidence="4" key="3">
    <citation type="submission" date="2018-07" db="EMBL/GenBank/DDBJ databases">
        <title>WGS assembly of Glycine max.</title>
        <authorList>
            <person name="Schmutz J."/>
            <person name="Cannon S."/>
            <person name="Schlueter J."/>
            <person name="Ma J."/>
            <person name="Mitros T."/>
            <person name="Nelson W."/>
            <person name="Hyten D."/>
            <person name="Song Q."/>
            <person name="Thelen J."/>
            <person name="Cheng J."/>
            <person name="Xu D."/>
            <person name="Hellsten U."/>
            <person name="May G."/>
            <person name="Yu Y."/>
            <person name="Sakurai T."/>
            <person name="Umezawa T."/>
            <person name="Bhattacharyya M."/>
            <person name="Sandhu D."/>
            <person name="Valliyodan B."/>
            <person name="Lindquist E."/>
            <person name="Peto M."/>
            <person name="Grant D."/>
            <person name="Shu S."/>
            <person name="Goodstein D."/>
            <person name="Barry K."/>
            <person name="Futrell-Griggs M."/>
            <person name="Abernathy B."/>
            <person name="Du J."/>
            <person name="Tian Z."/>
            <person name="Zhu L."/>
            <person name="Gill N."/>
            <person name="Joshi T."/>
            <person name="Libault M."/>
            <person name="Sethuraman A."/>
            <person name="Zhang X."/>
            <person name="Shinozaki K."/>
            <person name="Nguyen H."/>
            <person name="Wing R."/>
            <person name="Cregan P."/>
            <person name="Specht J."/>
            <person name="Grimwood J."/>
            <person name="Rokhsar D."/>
            <person name="Stacey G."/>
            <person name="Shoemaker R."/>
            <person name="Jackson S."/>
        </authorList>
    </citation>
    <scope>NUCLEOTIDE SEQUENCE</scope>
    <source>
        <tissue evidence="4">Callus</tissue>
    </source>
</reference>
<keyword evidence="6" id="KW-1185">Reference proteome</keyword>
<name>A0A0R0GRZ3_SOYBN</name>
<dbReference type="InterPro" id="IPR036291">
    <property type="entry name" value="NAD(P)-bd_dom_sf"/>
</dbReference>
<dbReference type="Gene3D" id="3.40.50.720">
    <property type="entry name" value="NAD(P)-binding Rossmann-like Domain"/>
    <property type="match status" value="1"/>
</dbReference>
<protein>
    <submittedName>
        <fullName evidence="4 5">Uncharacterized protein</fullName>
    </submittedName>
</protein>
<reference evidence="4 5" key="1">
    <citation type="journal article" date="2010" name="Nature">
        <title>Genome sequence of the palaeopolyploid soybean.</title>
        <authorList>
            <person name="Schmutz J."/>
            <person name="Cannon S.B."/>
            <person name="Schlueter J."/>
            <person name="Ma J."/>
            <person name="Mitros T."/>
            <person name="Nelson W."/>
            <person name="Hyten D.L."/>
            <person name="Song Q."/>
            <person name="Thelen J.J."/>
            <person name="Cheng J."/>
            <person name="Xu D."/>
            <person name="Hellsten U."/>
            <person name="May G.D."/>
            <person name="Yu Y."/>
            <person name="Sakurai T."/>
            <person name="Umezawa T."/>
            <person name="Bhattacharyya M.K."/>
            <person name="Sandhu D."/>
            <person name="Valliyodan B."/>
            <person name="Lindquist E."/>
            <person name="Peto M."/>
            <person name="Grant D."/>
            <person name="Shu S."/>
            <person name="Goodstein D."/>
            <person name="Barry K."/>
            <person name="Futrell-Griggs M."/>
            <person name="Abernathy B."/>
            <person name="Du J."/>
            <person name="Tian Z."/>
            <person name="Zhu L."/>
            <person name="Gill N."/>
            <person name="Joshi T."/>
            <person name="Libault M."/>
            <person name="Sethuraman A."/>
            <person name="Zhang X.-C."/>
            <person name="Shinozaki K."/>
            <person name="Nguyen H.T."/>
            <person name="Wing R.A."/>
            <person name="Cregan P."/>
            <person name="Specht J."/>
            <person name="Grimwood J."/>
            <person name="Rokhsar D."/>
            <person name="Stacey G."/>
            <person name="Shoemaker R.C."/>
            <person name="Jackson S.A."/>
        </authorList>
    </citation>
    <scope>NUCLEOTIDE SEQUENCE [LARGE SCALE GENOMIC DNA]</scope>
    <source>
        <strain evidence="5">cv. Williams 82</strain>
        <tissue evidence="4">Callus</tissue>
    </source>
</reference>
<dbReference type="GO" id="GO:0016491">
    <property type="term" value="F:oxidoreductase activity"/>
    <property type="evidence" value="ECO:0007669"/>
    <property type="project" value="UniProtKB-KW"/>
</dbReference>
<gene>
    <name evidence="4" type="ORF">GLYMA_13G006000</name>
</gene>
<dbReference type="AlphaFoldDB" id="A0A0R0GRZ3"/>